<evidence type="ECO:0000256" key="1">
    <source>
        <dbReference type="ARBA" id="ARBA00022679"/>
    </source>
</evidence>
<name>A0A1H3PA28_9PSEU</name>
<keyword evidence="1" id="KW-0808">Transferase</keyword>
<keyword evidence="4" id="KW-0472">Membrane</keyword>
<keyword evidence="3" id="KW-0902">Two-component regulatory system</keyword>
<evidence type="ECO:0000259" key="5">
    <source>
        <dbReference type="Pfam" id="PF02518"/>
    </source>
</evidence>
<gene>
    <name evidence="6" type="ORF">SAMN05421504_108103</name>
</gene>
<dbReference type="PANTHER" id="PTHR24421">
    <property type="entry name" value="NITRATE/NITRITE SENSOR PROTEIN NARX-RELATED"/>
    <property type="match status" value="1"/>
</dbReference>
<evidence type="ECO:0000256" key="2">
    <source>
        <dbReference type="ARBA" id="ARBA00022777"/>
    </source>
</evidence>
<organism evidence="6 7">
    <name type="scientific">Amycolatopsis xylanica</name>
    <dbReference type="NCBI Taxonomy" id="589385"/>
    <lineage>
        <taxon>Bacteria</taxon>
        <taxon>Bacillati</taxon>
        <taxon>Actinomycetota</taxon>
        <taxon>Actinomycetes</taxon>
        <taxon>Pseudonocardiales</taxon>
        <taxon>Pseudonocardiaceae</taxon>
        <taxon>Amycolatopsis</taxon>
    </lineage>
</organism>
<evidence type="ECO:0000313" key="6">
    <source>
        <dbReference type="EMBL" id="SDY97982.1"/>
    </source>
</evidence>
<feature type="transmembrane region" description="Helical" evidence="4">
    <location>
        <begin position="205"/>
        <end position="229"/>
    </location>
</feature>
<feature type="transmembrane region" description="Helical" evidence="4">
    <location>
        <begin position="86"/>
        <end position="110"/>
    </location>
</feature>
<keyword evidence="4" id="KW-1133">Transmembrane helix</keyword>
<dbReference type="STRING" id="589385.SAMN05421504_108103"/>
<feature type="transmembrane region" description="Helical" evidence="4">
    <location>
        <begin position="122"/>
        <end position="142"/>
    </location>
</feature>
<dbReference type="RefSeq" id="WP_091295378.1">
    <property type="nucleotide sequence ID" value="NZ_FNON01000008.1"/>
</dbReference>
<evidence type="ECO:0000256" key="4">
    <source>
        <dbReference type="SAM" id="Phobius"/>
    </source>
</evidence>
<dbReference type="Proteomes" id="UP000199515">
    <property type="component" value="Unassembled WGS sequence"/>
</dbReference>
<accession>A0A1H3PA28</accession>
<dbReference type="OrthoDB" id="3534981at2"/>
<protein>
    <submittedName>
        <fullName evidence="6">Signal transduction histidine kinase</fullName>
    </submittedName>
</protein>
<dbReference type="EMBL" id="FNON01000008">
    <property type="protein sequence ID" value="SDY97982.1"/>
    <property type="molecule type" value="Genomic_DNA"/>
</dbReference>
<keyword evidence="4" id="KW-0812">Transmembrane</keyword>
<sequence length="434" mass="46125">MPEASPTAPSASFVKALLRKGSSVLARSPQPDLDSMPDWRTVVAVEEDGDSILMRASRYAVLGGLLYRVAGFPKVFIGYVSNNGTLGLAPVLSATVVAVAVNVAAVIWVLRGPGIRAKVVGRMMAVDLGFGVLLNLAVAVSVPARIQPFAVDVTWTWMVGSIVLWASFFGIGASLAMLAASVPVRAGLTLAGGLPLTDPLALNRSVGCFFALVVAMFVAAGILVVLGVGTRFALGIGMREGRQAERLRYQRVMHDGVLQTLEAMSMATPSDRTQAADRLDELRAAARAQAAEIRRELVGVEPPEVDRGLAAELAEVATEMARDGLRTQLVAAESDQELKLSQARRDAMCDAVREAMRNTIKHAGTNQVVLRIEEREGGIAVVARDHGDGFSMREQPPGFGISQSIIARLAEVGGRGTIDSRPGRGTRVTLWVPR</sequence>
<evidence type="ECO:0000256" key="3">
    <source>
        <dbReference type="ARBA" id="ARBA00023012"/>
    </source>
</evidence>
<dbReference type="InterPro" id="IPR003594">
    <property type="entry name" value="HATPase_dom"/>
</dbReference>
<dbReference type="AlphaFoldDB" id="A0A1H3PA28"/>
<reference evidence="6 7" key="1">
    <citation type="submission" date="2016-10" db="EMBL/GenBank/DDBJ databases">
        <authorList>
            <person name="de Groot N.N."/>
        </authorList>
    </citation>
    <scope>NUCLEOTIDE SEQUENCE [LARGE SCALE GENOMIC DNA]</scope>
    <source>
        <strain evidence="6 7">CPCC 202699</strain>
    </source>
</reference>
<keyword evidence="7" id="KW-1185">Reference proteome</keyword>
<dbReference type="SUPFAM" id="SSF55874">
    <property type="entry name" value="ATPase domain of HSP90 chaperone/DNA topoisomerase II/histidine kinase"/>
    <property type="match status" value="1"/>
</dbReference>
<dbReference type="CDD" id="cd16917">
    <property type="entry name" value="HATPase_UhpB-NarQ-NarX-like"/>
    <property type="match status" value="1"/>
</dbReference>
<evidence type="ECO:0000313" key="7">
    <source>
        <dbReference type="Proteomes" id="UP000199515"/>
    </source>
</evidence>
<feature type="transmembrane region" description="Helical" evidence="4">
    <location>
        <begin position="59"/>
        <end position="80"/>
    </location>
</feature>
<feature type="domain" description="Histidine kinase/HSP90-like ATPase" evidence="5">
    <location>
        <begin position="346"/>
        <end position="433"/>
    </location>
</feature>
<dbReference type="Pfam" id="PF02518">
    <property type="entry name" value="HATPase_c"/>
    <property type="match status" value="1"/>
</dbReference>
<dbReference type="Gene3D" id="3.30.565.10">
    <property type="entry name" value="Histidine kinase-like ATPase, C-terminal domain"/>
    <property type="match status" value="1"/>
</dbReference>
<proteinExistence type="predicted"/>
<dbReference type="GO" id="GO:0000160">
    <property type="term" value="P:phosphorelay signal transduction system"/>
    <property type="evidence" value="ECO:0007669"/>
    <property type="project" value="UniProtKB-KW"/>
</dbReference>
<dbReference type="GO" id="GO:0016301">
    <property type="term" value="F:kinase activity"/>
    <property type="evidence" value="ECO:0007669"/>
    <property type="project" value="UniProtKB-KW"/>
</dbReference>
<dbReference type="InterPro" id="IPR036890">
    <property type="entry name" value="HATPase_C_sf"/>
</dbReference>
<keyword evidence="2 6" id="KW-0418">Kinase</keyword>
<feature type="transmembrane region" description="Helical" evidence="4">
    <location>
        <begin position="162"/>
        <end position="184"/>
    </location>
</feature>
<dbReference type="InterPro" id="IPR050482">
    <property type="entry name" value="Sensor_HK_TwoCompSys"/>
</dbReference>